<dbReference type="Gene3D" id="3.30.200.160">
    <property type="entry name" value="TFIIIC, subcomplex tauA, subunit Sfc1, barrel domain"/>
    <property type="match status" value="1"/>
</dbReference>
<dbReference type="InterPro" id="IPR040454">
    <property type="entry name" value="TF_IIIC_Tfc1/Sfc1"/>
</dbReference>
<dbReference type="PANTHER" id="PTHR13230:SF5">
    <property type="entry name" value="GENERAL TRANSCRIPTION FACTOR 3C POLYPEPTIDE 5"/>
    <property type="match status" value="1"/>
</dbReference>
<evidence type="ECO:0000259" key="6">
    <source>
        <dbReference type="Pfam" id="PF17682"/>
    </source>
</evidence>
<keyword evidence="8" id="KW-1185">Reference proteome</keyword>
<feature type="domain" description="Transcription factor IIIC subunit 5 HTH" evidence="5">
    <location>
        <begin position="146"/>
        <end position="297"/>
    </location>
</feature>
<dbReference type="GO" id="GO:0001002">
    <property type="term" value="F:RNA polymerase III type 1 promoter sequence-specific DNA binding"/>
    <property type="evidence" value="ECO:0007669"/>
    <property type="project" value="TreeGrafter"/>
</dbReference>
<keyword evidence="3" id="KW-0804">Transcription</keyword>
<dbReference type="GO" id="GO:0001003">
    <property type="term" value="F:RNA polymerase III type 2 promoter sequence-specific DNA binding"/>
    <property type="evidence" value="ECO:0007669"/>
    <property type="project" value="TreeGrafter"/>
</dbReference>
<evidence type="ECO:0000259" key="5">
    <source>
        <dbReference type="Pfam" id="PF09734"/>
    </source>
</evidence>
<evidence type="ECO:0000313" key="7">
    <source>
        <dbReference type="EMBL" id="KAH9360765.1"/>
    </source>
</evidence>
<reference evidence="7 8" key="1">
    <citation type="journal article" date="2020" name="Cell">
        <title>Large-Scale Comparative Analyses of Tick Genomes Elucidate Their Genetic Diversity and Vector Capacities.</title>
        <authorList>
            <consortium name="Tick Genome and Microbiome Consortium (TIGMIC)"/>
            <person name="Jia N."/>
            <person name="Wang J."/>
            <person name="Shi W."/>
            <person name="Du L."/>
            <person name="Sun Y."/>
            <person name="Zhan W."/>
            <person name="Jiang J.F."/>
            <person name="Wang Q."/>
            <person name="Zhang B."/>
            <person name="Ji P."/>
            <person name="Bell-Sakyi L."/>
            <person name="Cui X.M."/>
            <person name="Yuan T.T."/>
            <person name="Jiang B.G."/>
            <person name="Yang W.F."/>
            <person name="Lam T.T."/>
            <person name="Chang Q.C."/>
            <person name="Ding S.J."/>
            <person name="Wang X.J."/>
            <person name="Zhu J.G."/>
            <person name="Ruan X.D."/>
            <person name="Zhao L."/>
            <person name="Wei J.T."/>
            <person name="Ye R.Z."/>
            <person name="Que T.C."/>
            <person name="Du C.H."/>
            <person name="Zhou Y.H."/>
            <person name="Cheng J.X."/>
            <person name="Dai P.F."/>
            <person name="Guo W.B."/>
            <person name="Han X.H."/>
            <person name="Huang E.J."/>
            <person name="Li L.F."/>
            <person name="Wei W."/>
            <person name="Gao Y.C."/>
            <person name="Liu J.Z."/>
            <person name="Shao H.Z."/>
            <person name="Wang X."/>
            <person name="Wang C.C."/>
            <person name="Yang T.C."/>
            <person name="Huo Q.B."/>
            <person name="Li W."/>
            <person name="Chen H.Y."/>
            <person name="Chen S.E."/>
            <person name="Zhou L.G."/>
            <person name="Ni X.B."/>
            <person name="Tian J.H."/>
            <person name="Sheng Y."/>
            <person name="Liu T."/>
            <person name="Pan Y.S."/>
            <person name="Xia L.Y."/>
            <person name="Li J."/>
            <person name="Zhao F."/>
            <person name="Cao W.C."/>
        </authorList>
    </citation>
    <scope>NUCLEOTIDE SEQUENCE [LARGE SCALE GENOMIC DNA]</scope>
    <source>
        <strain evidence="7">HaeL-2018</strain>
    </source>
</reference>
<keyword evidence="4" id="KW-0539">Nucleus</keyword>
<feature type="domain" description="Transcription factor IIIC subunit Tfc1/Sfc1 triple barrel" evidence="6">
    <location>
        <begin position="12"/>
        <end position="108"/>
    </location>
</feature>
<sequence length="324" mass="37520">MTALAFKNRKLVLVEYPAVVRNTDRMLMSLGGVDEVSKAYSDPSRRIEVKFRPEDPYCKSAYANRFSTSCLVLKVKKNTKNPEEPCVVSIEGTVTAVYKFRGMMDFQFLPMTKKEGEAGYEPILDQLLPKPVDSTDWLMQDAPVYILPQVFARLDNVSMQQLRDEPKRRNLPEKSALRPKNVLGGIRHRRVKFACFLSFEDEEVPKEPNPAAWKQLEWRPPDAGIKKRIEQLFEERPMWTRSALQVELKVLPMRFKLILPVVAYYVLNGPYRAAWVRMGFDPRKDPSTKIYQVLDFRLKACAWLPHSLPFPLLSLWRQLGAHCT</sequence>
<dbReference type="OMA" id="FRLKACA"/>
<protein>
    <recommendedName>
        <fullName evidence="9">General transcription factor 3C polypeptide 5</fullName>
    </recommendedName>
</protein>
<dbReference type="EMBL" id="JABSTR010000001">
    <property type="protein sequence ID" value="KAH9360765.1"/>
    <property type="molecule type" value="Genomic_DNA"/>
</dbReference>
<dbReference type="Pfam" id="PF17682">
    <property type="entry name" value="Tau95_N"/>
    <property type="match status" value="1"/>
</dbReference>
<dbReference type="Pfam" id="PF09734">
    <property type="entry name" value="Tau95"/>
    <property type="match status" value="1"/>
</dbReference>
<proteinExistence type="predicted"/>
<dbReference type="AlphaFoldDB" id="A0A9J6FCV3"/>
<dbReference type="VEuPathDB" id="VectorBase:HLOH_050824"/>
<dbReference type="InterPro" id="IPR041499">
    <property type="entry name" value="Tfc1/Sfc1_N"/>
</dbReference>
<organism evidence="7 8">
    <name type="scientific">Haemaphysalis longicornis</name>
    <name type="common">Bush tick</name>
    <dbReference type="NCBI Taxonomy" id="44386"/>
    <lineage>
        <taxon>Eukaryota</taxon>
        <taxon>Metazoa</taxon>
        <taxon>Ecdysozoa</taxon>
        <taxon>Arthropoda</taxon>
        <taxon>Chelicerata</taxon>
        <taxon>Arachnida</taxon>
        <taxon>Acari</taxon>
        <taxon>Parasitiformes</taxon>
        <taxon>Ixodida</taxon>
        <taxon>Ixodoidea</taxon>
        <taxon>Ixodidae</taxon>
        <taxon>Haemaphysalinae</taxon>
        <taxon>Haemaphysalis</taxon>
    </lineage>
</organism>
<keyword evidence="2" id="KW-0238">DNA-binding</keyword>
<name>A0A9J6FCV3_HAELO</name>
<dbReference type="FunFam" id="3.30.200.160:FF:000002">
    <property type="entry name" value="Transcription factor IIIC, subunit 5"/>
    <property type="match status" value="1"/>
</dbReference>
<dbReference type="GO" id="GO:0006384">
    <property type="term" value="P:transcription initiation at RNA polymerase III promoter"/>
    <property type="evidence" value="ECO:0007669"/>
    <property type="project" value="InterPro"/>
</dbReference>
<evidence type="ECO:0000256" key="3">
    <source>
        <dbReference type="ARBA" id="ARBA00023163"/>
    </source>
</evidence>
<gene>
    <name evidence="7" type="ORF">HPB48_018220</name>
</gene>
<dbReference type="PANTHER" id="PTHR13230">
    <property type="entry name" value="GENERAL TRANSCRIPTION FACTOR IIIC, POLYPEPTIDE 5"/>
    <property type="match status" value="1"/>
</dbReference>
<evidence type="ECO:0008006" key="9">
    <source>
        <dbReference type="Google" id="ProtNLM"/>
    </source>
</evidence>
<comment type="caution">
    <text evidence="7">The sequence shown here is derived from an EMBL/GenBank/DDBJ whole genome shotgun (WGS) entry which is preliminary data.</text>
</comment>
<dbReference type="InterPro" id="IPR019136">
    <property type="entry name" value="TF_IIIC_su-5_HTH"/>
</dbReference>
<evidence type="ECO:0000256" key="2">
    <source>
        <dbReference type="ARBA" id="ARBA00023125"/>
    </source>
</evidence>
<dbReference type="Proteomes" id="UP000821853">
    <property type="component" value="Chromosome 1"/>
</dbReference>
<accession>A0A9J6FCV3</accession>
<evidence type="ECO:0000313" key="8">
    <source>
        <dbReference type="Proteomes" id="UP000821853"/>
    </source>
</evidence>
<dbReference type="InterPro" id="IPR042536">
    <property type="entry name" value="TFIIIC_tauA_Sfc1"/>
</dbReference>
<evidence type="ECO:0000256" key="1">
    <source>
        <dbReference type="ARBA" id="ARBA00004123"/>
    </source>
</evidence>
<comment type="subcellular location">
    <subcellularLocation>
        <location evidence="1">Nucleus</location>
    </subcellularLocation>
</comment>
<evidence type="ECO:0000256" key="4">
    <source>
        <dbReference type="ARBA" id="ARBA00023242"/>
    </source>
</evidence>
<dbReference type="OrthoDB" id="5598268at2759"/>
<dbReference type="GO" id="GO:0005634">
    <property type="term" value="C:nucleus"/>
    <property type="evidence" value="ECO:0007669"/>
    <property type="project" value="UniProtKB-SubCell"/>
</dbReference>
<dbReference type="GO" id="GO:0000127">
    <property type="term" value="C:transcription factor TFIIIC complex"/>
    <property type="evidence" value="ECO:0007669"/>
    <property type="project" value="InterPro"/>
</dbReference>